<evidence type="ECO:0000313" key="3">
    <source>
        <dbReference type="Proteomes" id="UP001390339"/>
    </source>
</evidence>
<dbReference type="Proteomes" id="UP001390339">
    <property type="component" value="Unassembled WGS sequence"/>
</dbReference>
<gene>
    <name evidence="2" type="ORF">PGQ11_010887</name>
</gene>
<feature type="compositionally biased region" description="Acidic residues" evidence="1">
    <location>
        <begin position="169"/>
        <end position="181"/>
    </location>
</feature>
<feature type="compositionally biased region" description="Acidic residues" evidence="1">
    <location>
        <begin position="60"/>
        <end position="84"/>
    </location>
</feature>
<comment type="caution">
    <text evidence="2">The sequence shown here is derived from an EMBL/GenBank/DDBJ whole genome shotgun (WGS) entry which is preliminary data.</text>
</comment>
<feature type="compositionally biased region" description="Polar residues" evidence="1">
    <location>
        <begin position="123"/>
        <end position="144"/>
    </location>
</feature>
<feature type="compositionally biased region" description="Acidic residues" evidence="1">
    <location>
        <begin position="92"/>
        <end position="112"/>
    </location>
</feature>
<keyword evidence="3" id="KW-1185">Reference proteome</keyword>
<organism evidence="2 3">
    <name type="scientific">Apiospora arundinis</name>
    <dbReference type="NCBI Taxonomy" id="335852"/>
    <lineage>
        <taxon>Eukaryota</taxon>
        <taxon>Fungi</taxon>
        <taxon>Dikarya</taxon>
        <taxon>Ascomycota</taxon>
        <taxon>Pezizomycotina</taxon>
        <taxon>Sordariomycetes</taxon>
        <taxon>Xylariomycetidae</taxon>
        <taxon>Amphisphaeriales</taxon>
        <taxon>Apiosporaceae</taxon>
        <taxon>Apiospora</taxon>
    </lineage>
</organism>
<name>A0ABR2IAZ3_9PEZI</name>
<proteinExistence type="predicted"/>
<dbReference type="EMBL" id="JAPCWZ010000006">
    <property type="protein sequence ID" value="KAK8860153.1"/>
    <property type="molecule type" value="Genomic_DNA"/>
</dbReference>
<feature type="region of interest" description="Disordered" evidence="1">
    <location>
        <begin position="60"/>
        <end position="181"/>
    </location>
</feature>
<reference evidence="2 3" key="1">
    <citation type="journal article" date="2024" name="IMA Fungus">
        <title>Apiospora arundinis, a panoply of carbohydrate-active enzymes and secondary metabolites.</title>
        <authorList>
            <person name="Sorensen T."/>
            <person name="Petersen C."/>
            <person name="Muurmann A.T."/>
            <person name="Christiansen J.V."/>
            <person name="Brundto M.L."/>
            <person name="Overgaard C.K."/>
            <person name="Boysen A.T."/>
            <person name="Wollenberg R.D."/>
            <person name="Larsen T.O."/>
            <person name="Sorensen J.L."/>
            <person name="Nielsen K.L."/>
            <person name="Sondergaard T.E."/>
        </authorList>
    </citation>
    <scope>NUCLEOTIDE SEQUENCE [LARGE SCALE GENOMIC DNA]</scope>
    <source>
        <strain evidence="2 3">AAU 773</strain>
    </source>
</reference>
<evidence type="ECO:0000256" key="1">
    <source>
        <dbReference type="SAM" id="MobiDB-lite"/>
    </source>
</evidence>
<evidence type="ECO:0000313" key="2">
    <source>
        <dbReference type="EMBL" id="KAK8860153.1"/>
    </source>
</evidence>
<protein>
    <submittedName>
        <fullName evidence="2">Uncharacterized protein</fullName>
    </submittedName>
</protein>
<accession>A0ABR2IAZ3</accession>
<sequence length="181" mass="20877">MFGSQSVWLLTSRERHKWERSRPGQFLQSPAPQSELQVKKCHVKLPEHLLRISVAGELWEEDQEEQEAENGEQQEDCYEEDDEYEQQRGYYDEEGRDGDDEISQCEGEEESSLEDHSQLEVEATTQESKPLSTPAKSRASTTAATYKDREQGQDQDGQDTRQSGQDGFRDDDEDIDLNLEN</sequence>